<sequence>MYEQWIIALLIAPLAISLASFACSVTKTRTICTALHVTGLILMFAFSLQVIAGVLTQGEISSLGNWIHVDSLSAIFLALISVVGGLAGVYSIAYINREFNEGHIDLKTYCNYYGFLHLFFFTMILSVTTNNLILMWAGIEATTLSSAFLVGTYKQKTSLEAAWKYIIICSVGVAFGLFGTILTFSNGTNLLVDPSQAIFWTAVNQQASDLHHGLMYLAFAFILVGFGTKCGLFPMHTWLPDAHSEAPSPVSAVLSAVLLNCAMLVVLRYYILVSKAVGGDYPQTLMLVFGLLSTGVASFFIIMQHDIKRKLAYHSIENMGLISFAFGLGGPVGAFAGLLHT</sequence>
<feature type="transmembrane region" description="Helical" evidence="8">
    <location>
        <begin position="75"/>
        <end position="96"/>
    </location>
</feature>
<feature type="transmembrane region" description="Helical" evidence="8">
    <location>
        <begin position="252"/>
        <end position="272"/>
    </location>
</feature>
<organism evidence="11 12">
    <name type="scientific">Aggregatibacter aphrophilus</name>
    <name type="common">Haemophilus aphrophilus</name>
    <dbReference type="NCBI Taxonomy" id="732"/>
    <lineage>
        <taxon>Bacteria</taxon>
        <taxon>Pseudomonadati</taxon>
        <taxon>Pseudomonadota</taxon>
        <taxon>Gammaproteobacteria</taxon>
        <taxon>Pasteurellales</taxon>
        <taxon>Pasteurellaceae</taxon>
        <taxon>Aggregatibacter</taxon>
    </lineage>
</organism>
<evidence type="ECO:0000259" key="9">
    <source>
        <dbReference type="Pfam" id="PF00361"/>
    </source>
</evidence>
<feature type="transmembrane region" description="Helical" evidence="8">
    <location>
        <begin position="315"/>
        <end position="339"/>
    </location>
</feature>
<evidence type="ECO:0000256" key="1">
    <source>
        <dbReference type="ARBA" id="ARBA00004651"/>
    </source>
</evidence>
<feature type="transmembrane region" description="Helical" evidence="8">
    <location>
        <begin position="165"/>
        <end position="184"/>
    </location>
</feature>
<evidence type="ECO:0000256" key="5">
    <source>
        <dbReference type="ARBA" id="ARBA00023002"/>
    </source>
</evidence>
<dbReference type="Proteomes" id="UP000274211">
    <property type="component" value="Unassembled WGS sequence"/>
</dbReference>
<feature type="non-terminal residue" evidence="11">
    <location>
        <position position="341"/>
    </location>
</feature>
<gene>
    <name evidence="11" type="ORF">DOL88_00915</name>
</gene>
<evidence type="ECO:0000313" key="11">
    <source>
        <dbReference type="EMBL" id="RMW91827.1"/>
    </source>
</evidence>
<dbReference type="PANTHER" id="PTHR42682:SF5">
    <property type="entry name" value="HYDROGENASE-4 COMPONENT F"/>
    <property type="match status" value="1"/>
</dbReference>
<keyword evidence="12" id="KW-1185">Reference proteome</keyword>
<comment type="subcellular location">
    <subcellularLocation>
        <location evidence="1">Cell membrane</location>
        <topology evidence="1">Multi-pass membrane protein</topology>
    </subcellularLocation>
    <subcellularLocation>
        <location evidence="7">Membrane</location>
        <topology evidence="7">Multi-pass membrane protein</topology>
    </subcellularLocation>
</comment>
<feature type="transmembrane region" description="Helical" evidence="8">
    <location>
        <begin position="213"/>
        <end position="232"/>
    </location>
</feature>
<feature type="transmembrane region" description="Helical" evidence="8">
    <location>
        <begin position="37"/>
        <end position="55"/>
    </location>
</feature>
<keyword evidence="2" id="KW-1003">Cell membrane</keyword>
<dbReference type="InterPro" id="IPR052175">
    <property type="entry name" value="ComplexI-like_HydComp"/>
</dbReference>
<dbReference type="PRINTS" id="PR01434">
    <property type="entry name" value="NADHDHGNASE5"/>
</dbReference>
<evidence type="ECO:0000256" key="7">
    <source>
        <dbReference type="RuleBase" id="RU000320"/>
    </source>
</evidence>
<feature type="transmembrane region" description="Helical" evidence="8">
    <location>
        <begin position="284"/>
        <end position="303"/>
    </location>
</feature>
<evidence type="ECO:0000256" key="6">
    <source>
        <dbReference type="ARBA" id="ARBA00023136"/>
    </source>
</evidence>
<feature type="domain" description="NADH-Ubiquinone oxidoreductase (complex I) chain 5 N-terminal" evidence="10">
    <location>
        <begin position="67"/>
        <end position="98"/>
    </location>
</feature>
<keyword evidence="4 8" id="KW-1133">Transmembrane helix</keyword>
<dbReference type="PANTHER" id="PTHR42682">
    <property type="entry name" value="HYDROGENASE-4 COMPONENT F"/>
    <property type="match status" value="1"/>
</dbReference>
<evidence type="ECO:0000256" key="2">
    <source>
        <dbReference type="ARBA" id="ARBA00022475"/>
    </source>
</evidence>
<evidence type="ECO:0000313" key="12">
    <source>
        <dbReference type="Proteomes" id="UP000274211"/>
    </source>
</evidence>
<dbReference type="InterPro" id="IPR001516">
    <property type="entry name" value="Proton_antipo_N"/>
</dbReference>
<evidence type="ECO:0000256" key="3">
    <source>
        <dbReference type="ARBA" id="ARBA00022692"/>
    </source>
</evidence>
<name>A0ABX9VX66_AGGAP</name>
<comment type="caution">
    <text evidence="11">The sequence shown here is derived from an EMBL/GenBank/DDBJ whole genome shotgun (WGS) entry which is preliminary data.</text>
</comment>
<dbReference type="Pfam" id="PF00662">
    <property type="entry name" value="Proton_antipo_N"/>
    <property type="match status" value="1"/>
</dbReference>
<feature type="transmembrane region" description="Helical" evidence="8">
    <location>
        <begin position="6"/>
        <end position="25"/>
    </location>
</feature>
<keyword evidence="6 8" id="KW-0472">Membrane</keyword>
<keyword evidence="5" id="KW-0560">Oxidoreductase</keyword>
<dbReference type="EMBL" id="QMGS01000017">
    <property type="protein sequence ID" value="RMW91827.1"/>
    <property type="molecule type" value="Genomic_DNA"/>
</dbReference>
<dbReference type="InterPro" id="IPR001750">
    <property type="entry name" value="ND/Mrp_TM"/>
</dbReference>
<feature type="domain" description="NADH:quinone oxidoreductase/Mrp antiporter transmembrane" evidence="9">
    <location>
        <begin position="130"/>
        <end position="332"/>
    </location>
</feature>
<evidence type="ECO:0000259" key="10">
    <source>
        <dbReference type="Pfam" id="PF00662"/>
    </source>
</evidence>
<keyword evidence="3 7" id="KW-0812">Transmembrane</keyword>
<accession>A0ABX9VX66</accession>
<reference evidence="11 12" key="1">
    <citation type="journal article" date="2019" name="J. Oral Microbiol.">
        <title>Role of OmpA1 and OmpA2 in Aggregatibacter actinomycetemcomitans and Aggregatibacter aphrophilus serum resistance.</title>
        <authorList>
            <person name="Lindholm M."/>
            <person name="Min Aung K."/>
            <person name="Nyunt Wai S."/>
            <person name="Oscarsson J."/>
        </authorList>
    </citation>
    <scope>NUCLEOTIDE SEQUENCE [LARGE SCALE GENOMIC DNA]</scope>
    <source>
        <strain evidence="11 12">HK83</strain>
    </source>
</reference>
<dbReference type="RefSeq" id="WP_147469786.1">
    <property type="nucleotide sequence ID" value="NZ_QMGS01000017.1"/>
</dbReference>
<dbReference type="Pfam" id="PF00361">
    <property type="entry name" value="Proton_antipo_M"/>
    <property type="match status" value="1"/>
</dbReference>
<proteinExistence type="predicted"/>
<protein>
    <submittedName>
        <fullName evidence="11">Hydrogenase 4 subunit F</fullName>
    </submittedName>
</protein>
<evidence type="ECO:0000256" key="8">
    <source>
        <dbReference type="SAM" id="Phobius"/>
    </source>
</evidence>
<feature type="transmembrane region" description="Helical" evidence="8">
    <location>
        <begin position="108"/>
        <end position="127"/>
    </location>
</feature>
<evidence type="ECO:0000256" key="4">
    <source>
        <dbReference type="ARBA" id="ARBA00022989"/>
    </source>
</evidence>